<name>A0A9E7A0Y0_9HYPH</name>
<geneLocation type="plasmid" evidence="1 2">
    <name>pE</name>
</geneLocation>
<proteinExistence type="predicted"/>
<dbReference type="KEGG" id="apol:K9D25_24810"/>
<reference evidence="1" key="1">
    <citation type="submission" date="2021-09" db="EMBL/GenBank/DDBJ databases">
        <title>Network and meta-omics reveal the key degrader and cooperation patterns in an efficient 1,4-dioxane-degrading microbial community.</title>
        <authorList>
            <person name="Dai C."/>
        </authorList>
    </citation>
    <scope>NUCLEOTIDE SEQUENCE</scope>
    <source>
        <strain evidence="1">ZM13</strain>
        <plasmid evidence="1">pE</plasmid>
    </source>
</reference>
<organism evidence="1 2">
    <name type="scientific">Ancylobacter polymorphus</name>
    <dbReference type="NCBI Taxonomy" id="223390"/>
    <lineage>
        <taxon>Bacteria</taxon>
        <taxon>Pseudomonadati</taxon>
        <taxon>Pseudomonadota</taxon>
        <taxon>Alphaproteobacteria</taxon>
        <taxon>Hyphomicrobiales</taxon>
        <taxon>Xanthobacteraceae</taxon>
        <taxon>Ancylobacter</taxon>
    </lineage>
</organism>
<evidence type="ECO:0000313" key="1">
    <source>
        <dbReference type="EMBL" id="UOK73966.1"/>
    </source>
</evidence>
<dbReference type="EMBL" id="CP083244">
    <property type="protein sequence ID" value="UOK73966.1"/>
    <property type="molecule type" value="Genomic_DNA"/>
</dbReference>
<keyword evidence="1" id="KW-0614">Plasmid</keyword>
<dbReference type="AlphaFoldDB" id="A0A9E7A0Y0"/>
<evidence type="ECO:0000313" key="2">
    <source>
        <dbReference type="Proteomes" id="UP000831684"/>
    </source>
</evidence>
<protein>
    <submittedName>
        <fullName evidence="1">Uncharacterized protein</fullName>
    </submittedName>
</protein>
<gene>
    <name evidence="1" type="ORF">K9D25_24810</name>
</gene>
<sequence>MPIEDPPLCNRQVQCCTGSLRDHGGRKQVKAAHARDDASEMYAILRSAKCIERYDCISHQLLAEILVAVATGGEVVGGNNRGSDVVSPGFGKIEVKSRILGTDGPFPRVSLKAHNVEKADWVAAVRWTRTFDFFDVVALPRHAIHPLVEGRLNAARATHISWQSWTASPAARSLSDEIRAALNGA</sequence>
<accession>A0A9E7A0Y0</accession>
<dbReference type="RefSeq" id="WP_244451533.1">
    <property type="nucleotide sequence ID" value="NZ_CP083244.1"/>
</dbReference>
<dbReference type="Proteomes" id="UP000831684">
    <property type="component" value="Plasmid pE"/>
</dbReference>